<evidence type="ECO:0000313" key="2">
    <source>
        <dbReference type="EMBL" id="QHT89913.1"/>
    </source>
</evidence>
<proteinExistence type="predicted"/>
<keyword evidence="1" id="KW-1133">Transmembrane helix</keyword>
<reference evidence="2" key="1">
    <citation type="journal article" date="2020" name="Nature">
        <title>Giant virus diversity and host interactions through global metagenomics.</title>
        <authorList>
            <person name="Schulz F."/>
            <person name="Roux S."/>
            <person name="Paez-Espino D."/>
            <person name="Jungbluth S."/>
            <person name="Walsh D.A."/>
            <person name="Denef V.J."/>
            <person name="McMahon K.D."/>
            <person name="Konstantinidis K.T."/>
            <person name="Eloe-Fadrosh E.A."/>
            <person name="Kyrpides N.C."/>
            <person name="Woyke T."/>
        </authorList>
    </citation>
    <scope>NUCLEOTIDE SEQUENCE</scope>
    <source>
        <strain evidence="2">GVMAG-M-3300023184-62</strain>
    </source>
</reference>
<organism evidence="2">
    <name type="scientific">viral metagenome</name>
    <dbReference type="NCBI Taxonomy" id="1070528"/>
    <lineage>
        <taxon>unclassified sequences</taxon>
        <taxon>metagenomes</taxon>
        <taxon>organismal metagenomes</taxon>
    </lineage>
</organism>
<dbReference type="AlphaFoldDB" id="A0A6C0IEH8"/>
<protein>
    <submittedName>
        <fullName evidence="2">Uncharacterized protein</fullName>
    </submittedName>
</protein>
<evidence type="ECO:0000256" key="1">
    <source>
        <dbReference type="SAM" id="Phobius"/>
    </source>
</evidence>
<dbReference type="EMBL" id="MN740152">
    <property type="protein sequence ID" value="QHT89913.1"/>
    <property type="molecule type" value="Genomic_DNA"/>
</dbReference>
<keyword evidence="1" id="KW-0812">Transmembrane</keyword>
<feature type="transmembrane region" description="Helical" evidence="1">
    <location>
        <begin position="29"/>
        <end position="48"/>
    </location>
</feature>
<feature type="transmembrane region" description="Helical" evidence="1">
    <location>
        <begin position="55"/>
        <end position="72"/>
    </location>
</feature>
<keyword evidence="1" id="KW-0472">Membrane</keyword>
<sequence>MSALTATSGGAQAQSVSISWVNKEVLNNVILLFIVVGIAFVGVIPLYIRKGANTSIGGLVGLTLITGIYFTFGWLPAFMGAILFILTINSGILYEIDGFEPGIDIRVISNSKKWYIERILGENPFIIEEETVKTQAIQDNSSGQNSLSSR</sequence>
<accession>A0A6C0IEH8</accession>
<name>A0A6C0IEH8_9ZZZZ</name>